<gene>
    <name evidence="2" type="ORF">F511_40395</name>
</gene>
<protein>
    <submittedName>
        <fullName evidence="2">Putative polygalacturonase</fullName>
    </submittedName>
</protein>
<dbReference type="EMBL" id="KV012725">
    <property type="protein sequence ID" value="KZV24481.1"/>
    <property type="molecule type" value="Genomic_DNA"/>
</dbReference>
<feature type="compositionally biased region" description="Basic and acidic residues" evidence="1">
    <location>
        <begin position="73"/>
        <end position="85"/>
    </location>
</feature>
<keyword evidence="3" id="KW-1185">Reference proteome</keyword>
<evidence type="ECO:0000313" key="2">
    <source>
        <dbReference type="EMBL" id="KZV24481.1"/>
    </source>
</evidence>
<dbReference type="AlphaFoldDB" id="A0A2Z7ARE8"/>
<sequence length="130" mass="14119">MGSNPSTESNYKTAVNSKNIMQMLCMQPGTTAEGYNQGREPKNSMHISTEICNRICGHDANSRAPAAGQPDASYRKPDASYRKPDATLLTTGTRRNTQNDVAPTNQNATVLPSTNEIKQQLDTNSLPAFT</sequence>
<feature type="compositionally biased region" description="Polar residues" evidence="1">
    <location>
        <begin position="88"/>
        <end position="111"/>
    </location>
</feature>
<organism evidence="2 3">
    <name type="scientific">Dorcoceras hygrometricum</name>
    <dbReference type="NCBI Taxonomy" id="472368"/>
    <lineage>
        <taxon>Eukaryota</taxon>
        <taxon>Viridiplantae</taxon>
        <taxon>Streptophyta</taxon>
        <taxon>Embryophyta</taxon>
        <taxon>Tracheophyta</taxon>
        <taxon>Spermatophyta</taxon>
        <taxon>Magnoliopsida</taxon>
        <taxon>eudicotyledons</taxon>
        <taxon>Gunneridae</taxon>
        <taxon>Pentapetalae</taxon>
        <taxon>asterids</taxon>
        <taxon>lamiids</taxon>
        <taxon>Lamiales</taxon>
        <taxon>Gesneriaceae</taxon>
        <taxon>Didymocarpoideae</taxon>
        <taxon>Trichosporeae</taxon>
        <taxon>Loxocarpinae</taxon>
        <taxon>Dorcoceras</taxon>
    </lineage>
</organism>
<reference evidence="2 3" key="1">
    <citation type="journal article" date="2015" name="Proc. Natl. Acad. Sci. U.S.A.">
        <title>The resurrection genome of Boea hygrometrica: A blueprint for survival of dehydration.</title>
        <authorList>
            <person name="Xiao L."/>
            <person name="Yang G."/>
            <person name="Zhang L."/>
            <person name="Yang X."/>
            <person name="Zhao S."/>
            <person name="Ji Z."/>
            <person name="Zhou Q."/>
            <person name="Hu M."/>
            <person name="Wang Y."/>
            <person name="Chen M."/>
            <person name="Xu Y."/>
            <person name="Jin H."/>
            <person name="Xiao X."/>
            <person name="Hu G."/>
            <person name="Bao F."/>
            <person name="Hu Y."/>
            <person name="Wan P."/>
            <person name="Li L."/>
            <person name="Deng X."/>
            <person name="Kuang T."/>
            <person name="Xiang C."/>
            <person name="Zhu J.K."/>
            <person name="Oliver M.J."/>
            <person name="He Y."/>
        </authorList>
    </citation>
    <scope>NUCLEOTIDE SEQUENCE [LARGE SCALE GENOMIC DNA]</scope>
    <source>
        <strain evidence="3">cv. XS01</strain>
    </source>
</reference>
<name>A0A2Z7ARE8_9LAMI</name>
<accession>A0A2Z7ARE8</accession>
<evidence type="ECO:0000313" key="3">
    <source>
        <dbReference type="Proteomes" id="UP000250235"/>
    </source>
</evidence>
<evidence type="ECO:0000256" key="1">
    <source>
        <dbReference type="SAM" id="MobiDB-lite"/>
    </source>
</evidence>
<dbReference type="Proteomes" id="UP000250235">
    <property type="component" value="Unassembled WGS sequence"/>
</dbReference>
<feature type="region of interest" description="Disordered" evidence="1">
    <location>
        <begin position="59"/>
        <end position="111"/>
    </location>
</feature>
<proteinExistence type="predicted"/>